<dbReference type="GO" id="GO:0005524">
    <property type="term" value="F:ATP binding"/>
    <property type="evidence" value="ECO:0007669"/>
    <property type="project" value="UniProtKB-KW"/>
</dbReference>
<evidence type="ECO:0000256" key="3">
    <source>
        <dbReference type="ARBA" id="ARBA00022840"/>
    </source>
</evidence>
<evidence type="ECO:0000256" key="1">
    <source>
        <dbReference type="ARBA" id="ARBA00022448"/>
    </source>
</evidence>
<dbReference type="Gene3D" id="3.40.50.300">
    <property type="entry name" value="P-loop containing nucleotide triphosphate hydrolases"/>
    <property type="match status" value="1"/>
</dbReference>
<dbReference type="GO" id="GO:0016887">
    <property type="term" value="F:ATP hydrolysis activity"/>
    <property type="evidence" value="ECO:0007669"/>
    <property type="project" value="InterPro"/>
</dbReference>
<dbReference type="PANTHER" id="PTHR43776">
    <property type="entry name" value="TRANSPORT ATP-BINDING PROTEIN"/>
    <property type="match status" value="1"/>
</dbReference>
<dbReference type="SUPFAM" id="SSF52540">
    <property type="entry name" value="P-loop containing nucleoside triphosphate hydrolases"/>
    <property type="match status" value="1"/>
</dbReference>
<evidence type="ECO:0000313" key="6">
    <source>
        <dbReference type="Proteomes" id="UP000650485"/>
    </source>
</evidence>
<evidence type="ECO:0000256" key="2">
    <source>
        <dbReference type="ARBA" id="ARBA00022741"/>
    </source>
</evidence>
<dbReference type="Pfam" id="PF00005">
    <property type="entry name" value="ABC_tran"/>
    <property type="match status" value="1"/>
</dbReference>
<organism evidence="5 6">
    <name type="scientific">Weissella confusa</name>
    <name type="common">Lactobacillus confusus</name>
    <dbReference type="NCBI Taxonomy" id="1583"/>
    <lineage>
        <taxon>Bacteria</taxon>
        <taxon>Bacillati</taxon>
        <taxon>Bacillota</taxon>
        <taxon>Bacilli</taxon>
        <taxon>Lactobacillales</taxon>
        <taxon>Lactobacillaceae</taxon>
        <taxon>Weissella</taxon>
    </lineage>
</organism>
<name>A0A923NK51_WEICO</name>
<dbReference type="InterPro" id="IPR003439">
    <property type="entry name" value="ABC_transporter-like_ATP-bd"/>
</dbReference>
<dbReference type="InterPro" id="IPR027417">
    <property type="entry name" value="P-loop_NTPase"/>
</dbReference>
<comment type="caution">
    <text evidence="5">The sequence shown here is derived from an EMBL/GenBank/DDBJ whole genome shotgun (WGS) entry which is preliminary data.</text>
</comment>
<proteinExistence type="predicted"/>
<reference evidence="5" key="1">
    <citation type="submission" date="2020-08" db="EMBL/GenBank/DDBJ databases">
        <title>Complete genome sequence of Weissella confusa strain FS54 provides insights into metabolic potential.</title>
        <authorList>
            <person name="Fhoula I."/>
            <person name="Najjari A."/>
            <person name="Lekired A."/>
            <person name="Bessrour-Aouam N."/>
            <person name="Jaballah S."/>
            <person name="Klibi N."/>
            <person name="Ouzari H.-I."/>
        </authorList>
    </citation>
    <scope>NUCLEOTIDE SEQUENCE</scope>
    <source>
        <strain evidence="5">FS54</strain>
    </source>
</reference>
<keyword evidence="3 5" id="KW-0067">ATP-binding</keyword>
<protein>
    <submittedName>
        <fullName evidence="5">ATP-binding cassette domain-containing protein</fullName>
    </submittedName>
</protein>
<keyword evidence="2" id="KW-0547">Nucleotide-binding</keyword>
<dbReference type="InterPro" id="IPR050319">
    <property type="entry name" value="ABC_transp_ATP-bind"/>
</dbReference>
<dbReference type="EMBL" id="JACSZT010000021">
    <property type="protein sequence ID" value="MBC6499754.1"/>
    <property type="molecule type" value="Genomic_DNA"/>
</dbReference>
<sequence length="69" mass="7264">MSDLLKLDNVTVRYPGKRGQSDLVALDNVSLTIRAGETLGLVGESGSGKTTLSQVALQLLGFDKKVTTS</sequence>
<evidence type="ECO:0000259" key="4">
    <source>
        <dbReference type="Pfam" id="PF00005"/>
    </source>
</evidence>
<feature type="domain" description="ABC transporter" evidence="4">
    <location>
        <begin position="26"/>
        <end position="58"/>
    </location>
</feature>
<accession>A0A923NK51</accession>
<dbReference type="AlphaFoldDB" id="A0A923NK51"/>
<keyword evidence="1" id="KW-0813">Transport</keyword>
<dbReference type="Proteomes" id="UP000650485">
    <property type="component" value="Unassembled WGS sequence"/>
</dbReference>
<evidence type="ECO:0000313" key="5">
    <source>
        <dbReference type="EMBL" id="MBC6499754.1"/>
    </source>
</evidence>
<gene>
    <name evidence="5" type="ORF">H7R52_17605</name>
</gene>